<dbReference type="AlphaFoldDB" id="A0A654LTI3"/>
<keyword evidence="1" id="KW-0812">Transmembrane</keyword>
<evidence type="ECO:0000313" key="4">
    <source>
        <dbReference type="Proteomes" id="UP000058925"/>
    </source>
</evidence>
<protein>
    <submittedName>
        <fullName evidence="3">Dehydrosqualene desaturase</fullName>
        <ecNumber evidence="3">1.3.8.2</ecNumber>
    </submittedName>
</protein>
<organism evidence="3 4">
    <name type="scientific">Candidatus Nitrosocosmicus oleophilus</name>
    <dbReference type="NCBI Taxonomy" id="1353260"/>
    <lineage>
        <taxon>Archaea</taxon>
        <taxon>Nitrososphaerota</taxon>
        <taxon>Nitrososphaeria</taxon>
        <taxon>Nitrososphaerales</taxon>
        <taxon>Nitrososphaeraceae</taxon>
        <taxon>Candidatus Nitrosocosmicus</taxon>
    </lineage>
</organism>
<dbReference type="PRINTS" id="PR00419">
    <property type="entry name" value="ADXRDTASE"/>
</dbReference>
<keyword evidence="3" id="KW-0560">Oxidoreductase</keyword>
<evidence type="ECO:0000259" key="2">
    <source>
        <dbReference type="Pfam" id="PF01593"/>
    </source>
</evidence>
<evidence type="ECO:0000313" key="3">
    <source>
        <dbReference type="EMBL" id="ALI34555.1"/>
    </source>
</evidence>
<gene>
    <name evidence="3" type="primary">crtN</name>
    <name evidence="3" type="ORF">NMY3_00341</name>
</gene>
<dbReference type="PANTHER" id="PTHR43734:SF1">
    <property type="entry name" value="PHYTOENE DESATURASE"/>
    <property type="match status" value="1"/>
</dbReference>
<dbReference type="KEGG" id="taa:NMY3_00341"/>
<dbReference type="PANTHER" id="PTHR43734">
    <property type="entry name" value="PHYTOENE DESATURASE"/>
    <property type="match status" value="1"/>
</dbReference>
<feature type="transmembrane region" description="Helical" evidence="1">
    <location>
        <begin position="20"/>
        <end position="37"/>
    </location>
</feature>
<reference evidence="4" key="1">
    <citation type="submission" date="2015-10" db="EMBL/GenBank/DDBJ databases">
        <title>Niche specialization of a soil ammonia-oxidizing archaeon, Candidatus Nitrosocosmicus oleophilus.</title>
        <authorList>
            <person name="Jung M.-Y."/>
            <person name="Rhee S.-K."/>
        </authorList>
    </citation>
    <scope>NUCLEOTIDE SEQUENCE [LARGE SCALE GENOMIC DNA]</scope>
    <source>
        <strain evidence="4">MY3</strain>
    </source>
</reference>
<evidence type="ECO:0000256" key="1">
    <source>
        <dbReference type="SAM" id="Phobius"/>
    </source>
</evidence>
<name>A0A654LTI3_9ARCH</name>
<dbReference type="Gene3D" id="3.50.50.60">
    <property type="entry name" value="FAD/NAD(P)-binding domain"/>
    <property type="match status" value="1"/>
</dbReference>
<sequence length="463" mass="51896">MTNQFINITMDKPIDKTKEVAIIGGGLAGLTAAVYISRNGKNVTIIEKSSEFGGRARTTMKDGFYFNQGPHALYADGLGSRILNELNVIYNGKKVDYTKYFVKDKEKIHQSPIKLSQLLATKLLKGFRGKIEIIRFLIKLNKMNLDGLQRISFQEWLDKSFKNSDSKDFVKMLGRISTYTYNAENLSAKLALNQIKTAVAGGVIYIDEGWQTLVDQLTDIAKRNGVKFVYGKNVDFIAQSYDNNGPNRQLKWKIRLSNNTAISYYNVIIATNPSHVYSLLKDNALVNPEFLSHLEKMNRPARVATLDIALSGLPNPNVYGAYGMDVPLYLSLHSEFAKLSVDGNGVLFHAIKYLDSSTELNPIQDKMELEGLLDMVQPGWRKMVVRQRFLPNMIASNTFLNNNKGFMENRPNMEVPGVDNLYIIGDWVGPDGMLADTSFASAKAVALKILSENKEIEIHDGKL</sequence>
<keyword evidence="4" id="KW-1185">Reference proteome</keyword>
<dbReference type="EC" id="1.3.8.2" evidence="3"/>
<dbReference type="OrthoDB" id="40741at2157"/>
<dbReference type="GeneID" id="60420522"/>
<dbReference type="GO" id="GO:0102223">
    <property type="term" value="F:4,4'-diapophytoene desaturase (4,4'-diaponeurosporene-forming)"/>
    <property type="evidence" value="ECO:0007669"/>
    <property type="project" value="UniProtKB-EC"/>
</dbReference>
<accession>A0A654LTI3</accession>
<feature type="domain" description="Amine oxidase" evidence="2">
    <location>
        <begin position="27"/>
        <end position="446"/>
    </location>
</feature>
<dbReference type="EMBL" id="CP012850">
    <property type="protein sequence ID" value="ALI34555.1"/>
    <property type="molecule type" value="Genomic_DNA"/>
</dbReference>
<dbReference type="Pfam" id="PF01593">
    <property type="entry name" value="Amino_oxidase"/>
    <property type="match status" value="1"/>
</dbReference>
<dbReference type="InterPro" id="IPR002937">
    <property type="entry name" value="Amino_oxidase"/>
</dbReference>
<keyword evidence="1" id="KW-1133">Transmembrane helix</keyword>
<proteinExistence type="predicted"/>
<dbReference type="InterPro" id="IPR036188">
    <property type="entry name" value="FAD/NAD-bd_sf"/>
</dbReference>
<dbReference type="Gene3D" id="3.90.660.50">
    <property type="match status" value="1"/>
</dbReference>
<dbReference type="SUPFAM" id="SSF51905">
    <property type="entry name" value="FAD/NAD(P)-binding domain"/>
    <property type="match status" value="1"/>
</dbReference>
<dbReference type="RefSeq" id="WP_196817191.1">
    <property type="nucleotide sequence ID" value="NZ_CP012850.1"/>
</dbReference>
<keyword evidence="1" id="KW-0472">Membrane</keyword>
<dbReference type="Proteomes" id="UP000058925">
    <property type="component" value="Chromosome"/>
</dbReference>